<accession>A0ABQ4XGT5</accession>
<gene>
    <name evidence="1" type="ORF">Tco_0678581</name>
</gene>
<comment type="caution">
    <text evidence="1">The sequence shown here is derived from an EMBL/GenBank/DDBJ whole genome shotgun (WGS) entry which is preliminary data.</text>
</comment>
<protein>
    <submittedName>
        <fullName evidence="1">Uncharacterized protein</fullName>
    </submittedName>
</protein>
<dbReference type="Proteomes" id="UP001151760">
    <property type="component" value="Unassembled WGS sequence"/>
</dbReference>
<sequence>MSTQQDIYVAGSENRPPMLNKDNYVPWSSRLLRYAKSKPNGKLIYNSIMNGPYVRRMIPEPEVKQIESDDQDIQTILMGLPEDIYVAVDSCETA</sequence>
<reference evidence="1" key="2">
    <citation type="submission" date="2022-01" db="EMBL/GenBank/DDBJ databases">
        <authorList>
            <person name="Yamashiro T."/>
            <person name="Shiraishi A."/>
            <person name="Satake H."/>
            <person name="Nakayama K."/>
        </authorList>
    </citation>
    <scope>NUCLEOTIDE SEQUENCE</scope>
</reference>
<evidence type="ECO:0000313" key="1">
    <source>
        <dbReference type="EMBL" id="GJS64017.1"/>
    </source>
</evidence>
<keyword evidence="2" id="KW-1185">Reference proteome</keyword>
<dbReference type="EMBL" id="BQNB010009472">
    <property type="protein sequence ID" value="GJS64017.1"/>
    <property type="molecule type" value="Genomic_DNA"/>
</dbReference>
<evidence type="ECO:0000313" key="2">
    <source>
        <dbReference type="Proteomes" id="UP001151760"/>
    </source>
</evidence>
<organism evidence="1 2">
    <name type="scientific">Tanacetum coccineum</name>
    <dbReference type="NCBI Taxonomy" id="301880"/>
    <lineage>
        <taxon>Eukaryota</taxon>
        <taxon>Viridiplantae</taxon>
        <taxon>Streptophyta</taxon>
        <taxon>Embryophyta</taxon>
        <taxon>Tracheophyta</taxon>
        <taxon>Spermatophyta</taxon>
        <taxon>Magnoliopsida</taxon>
        <taxon>eudicotyledons</taxon>
        <taxon>Gunneridae</taxon>
        <taxon>Pentapetalae</taxon>
        <taxon>asterids</taxon>
        <taxon>campanulids</taxon>
        <taxon>Asterales</taxon>
        <taxon>Asteraceae</taxon>
        <taxon>Asteroideae</taxon>
        <taxon>Anthemideae</taxon>
        <taxon>Anthemidinae</taxon>
        <taxon>Tanacetum</taxon>
    </lineage>
</organism>
<proteinExistence type="predicted"/>
<reference evidence="1" key="1">
    <citation type="journal article" date="2022" name="Int. J. Mol. Sci.">
        <title>Draft Genome of Tanacetum Coccineum: Genomic Comparison of Closely Related Tanacetum-Family Plants.</title>
        <authorList>
            <person name="Yamashiro T."/>
            <person name="Shiraishi A."/>
            <person name="Nakayama K."/>
            <person name="Satake H."/>
        </authorList>
    </citation>
    <scope>NUCLEOTIDE SEQUENCE</scope>
</reference>
<name>A0ABQ4XGT5_9ASTR</name>